<dbReference type="InterPro" id="IPR013103">
    <property type="entry name" value="RVT_2"/>
</dbReference>
<organism evidence="2">
    <name type="scientific">Lygus hesperus</name>
    <name type="common">Western plant bug</name>
    <dbReference type="NCBI Taxonomy" id="30085"/>
    <lineage>
        <taxon>Eukaryota</taxon>
        <taxon>Metazoa</taxon>
        <taxon>Ecdysozoa</taxon>
        <taxon>Arthropoda</taxon>
        <taxon>Hexapoda</taxon>
        <taxon>Insecta</taxon>
        <taxon>Pterygota</taxon>
        <taxon>Neoptera</taxon>
        <taxon>Paraneoptera</taxon>
        <taxon>Hemiptera</taxon>
        <taxon>Heteroptera</taxon>
        <taxon>Panheteroptera</taxon>
        <taxon>Cimicomorpha</taxon>
        <taxon>Miridae</taxon>
        <taxon>Mirini</taxon>
        <taxon>Lygus</taxon>
    </lineage>
</organism>
<reference evidence="2" key="2">
    <citation type="submission" date="2014-07" db="EMBL/GenBank/DDBJ databases">
        <authorList>
            <person name="Hull J."/>
        </authorList>
    </citation>
    <scope>NUCLEOTIDE SEQUENCE</scope>
</reference>
<dbReference type="PANTHER" id="PTHR11439">
    <property type="entry name" value="GAG-POL-RELATED RETROTRANSPOSON"/>
    <property type="match status" value="1"/>
</dbReference>
<dbReference type="Pfam" id="PF07727">
    <property type="entry name" value="RVT_2"/>
    <property type="match status" value="1"/>
</dbReference>
<proteinExistence type="predicted"/>
<name>A0A0A9X4Y7_LYGHE</name>
<dbReference type="PANTHER" id="PTHR11439:SF483">
    <property type="entry name" value="PEPTIDE SYNTHASE GLIP-LIKE, PUTATIVE (AFU_ORTHOLOGUE AFUA_3G12920)-RELATED"/>
    <property type="match status" value="1"/>
</dbReference>
<dbReference type="InterPro" id="IPR043502">
    <property type="entry name" value="DNA/RNA_pol_sf"/>
</dbReference>
<accession>A0A0A9X4Y7</accession>
<evidence type="ECO:0000259" key="1">
    <source>
        <dbReference type="Pfam" id="PF07727"/>
    </source>
</evidence>
<evidence type="ECO:0000313" key="2">
    <source>
        <dbReference type="EMBL" id="JAG13883.1"/>
    </source>
</evidence>
<dbReference type="GO" id="GO:0071897">
    <property type="term" value="P:DNA biosynthetic process"/>
    <property type="evidence" value="ECO:0007669"/>
    <property type="project" value="UniProtKB-ARBA"/>
</dbReference>
<dbReference type="EMBL" id="GBHO01029721">
    <property type="protein sequence ID" value="JAG13883.1"/>
    <property type="molecule type" value="Transcribed_RNA"/>
</dbReference>
<protein>
    <submittedName>
        <fullName evidence="2">Retrovirus-related Pol polyprotein from transposon TNT 1-94</fullName>
    </submittedName>
</protein>
<dbReference type="AlphaFoldDB" id="A0A0A9X4Y7"/>
<feature type="non-terminal residue" evidence="2">
    <location>
        <position position="338"/>
    </location>
</feature>
<sequence>GTHKTLKLLRSLYGLRSSPKSWNTRFSEFMKTLNFRRSEHDNCLYVGENVYLVLFVDDAIITGETHQVDKVIEALKEEFQVKTFDKVDSFLGMSVKRNENCIKVSQPILIEKLQKEFGMVHCRSVNTPMEVGFFREDVDVNNGIPFRRLVCTLMYIAVTSRPDISFATCFLARYLDKPSDQLFDAAKRIVRYLAHTKDLGLTFTPGDNGLVSYSDADWGGDKESRKSVSGFIAFHNGNPISWFSKKQTSVALSTMEAEYISSATSAQELVNLKGIVSEFGFSEMPVLKIDNLSAISLIKTSDNSKRAKHIELKYHFIKDLCERKIIDVQYVSTNENIA</sequence>
<reference evidence="2" key="1">
    <citation type="journal article" date="2014" name="PLoS ONE">
        <title>Transcriptome-Based Identification of ABC Transporters in the Western Tarnished Plant Bug Lygus hesperus.</title>
        <authorList>
            <person name="Hull J.J."/>
            <person name="Chaney K."/>
            <person name="Geib S.M."/>
            <person name="Fabrick J.A."/>
            <person name="Brent C.S."/>
            <person name="Walsh D."/>
            <person name="Lavine L.C."/>
        </authorList>
    </citation>
    <scope>NUCLEOTIDE SEQUENCE</scope>
</reference>
<dbReference type="SUPFAM" id="SSF56672">
    <property type="entry name" value="DNA/RNA polymerases"/>
    <property type="match status" value="1"/>
</dbReference>
<feature type="non-terminal residue" evidence="2">
    <location>
        <position position="1"/>
    </location>
</feature>
<feature type="domain" description="Reverse transcriptase Ty1/copia-type" evidence="1">
    <location>
        <begin position="3"/>
        <end position="130"/>
    </location>
</feature>
<gene>
    <name evidence="2" type="primary">POLX_143</name>
    <name evidence="2" type="ORF">CM83_22827</name>
</gene>
<dbReference type="CDD" id="cd09272">
    <property type="entry name" value="RNase_HI_RT_Ty1"/>
    <property type="match status" value="1"/>
</dbReference>